<evidence type="ECO:0000313" key="2">
    <source>
        <dbReference type="EMBL" id="GKU93156.1"/>
    </source>
</evidence>
<sequence length="59" mass="6761">MAIMTAIAVKWLLLINCHAMEVVVAGFQDTYLCMNILLRIAALEQHSQEYRQSQFCCRA</sequence>
<feature type="signal peptide" evidence="1">
    <location>
        <begin position="1"/>
        <end position="19"/>
    </location>
</feature>
<dbReference type="AlphaFoldDB" id="A0AAV5I698"/>
<dbReference type="EMBL" id="BPVZ01000006">
    <property type="protein sequence ID" value="GKU93156.1"/>
    <property type="molecule type" value="Genomic_DNA"/>
</dbReference>
<evidence type="ECO:0000313" key="3">
    <source>
        <dbReference type="Proteomes" id="UP001054252"/>
    </source>
</evidence>
<dbReference type="Proteomes" id="UP001054252">
    <property type="component" value="Unassembled WGS sequence"/>
</dbReference>
<reference evidence="2 3" key="1">
    <citation type="journal article" date="2021" name="Commun. Biol.">
        <title>The genome of Shorea leprosula (Dipterocarpaceae) highlights the ecological relevance of drought in aseasonal tropical rainforests.</title>
        <authorList>
            <person name="Ng K.K.S."/>
            <person name="Kobayashi M.J."/>
            <person name="Fawcett J.A."/>
            <person name="Hatakeyama M."/>
            <person name="Paape T."/>
            <person name="Ng C.H."/>
            <person name="Ang C.C."/>
            <person name="Tnah L.H."/>
            <person name="Lee C.T."/>
            <person name="Nishiyama T."/>
            <person name="Sese J."/>
            <person name="O'Brien M.J."/>
            <person name="Copetti D."/>
            <person name="Mohd Noor M.I."/>
            <person name="Ong R.C."/>
            <person name="Putra M."/>
            <person name="Sireger I.Z."/>
            <person name="Indrioko S."/>
            <person name="Kosugi Y."/>
            <person name="Izuno A."/>
            <person name="Isagi Y."/>
            <person name="Lee S.L."/>
            <person name="Shimizu K.K."/>
        </authorList>
    </citation>
    <scope>NUCLEOTIDE SEQUENCE [LARGE SCALE GENOMIC DNA]</scope>
    <source>
        <strain evidence="2">214</strain>
    </source>
</reference>
<protein>
    <recommendedName>
        <fullName evidence="4">Secreted protein</fullName>
    </recommendedName>
</protein>
<keyword evidence="3" id="KW-1185">Reference proteome</keyword>
<gene>
    <name evidence="2" type="ORF">SLEP1_g6780</name>
</gene>
<comment type="caution">
    <text evidence="2">The sequence shown here is derived from an EMBL/GenBank/DDBJ whole genome shotgun (WGS) entry which is preliminary data.</text>
</comment>
<feature type="chain" id="PRO_5043495621" description="Secreted protein" evidence="1">
    <location>
        <begin position="20"/>
        <end position="59"/>
    </location>
</feature>
<accession>A0AAV5I698</accession>
<name>A0AAV5I698_9ROSI</name>
<proteinExistence type="predicted"/>
<organism evidence="2 3">
    <name type="scientific">Rubroshorea leprosula</name>
    <dbReference type="NCBI Taxonomy" id="152421"/>
    <lineage>
        <taxon>Eukaryota</taxon>
        <taxon>Viridiplantae</taxon>
        <taxon>Streptophyta</taxon>
        <taxon>Embryophyta</taxon>
        <taxon>Tracheophyta</taxon>
        <taxon>Spermatophyta</taxon>
        <taxon>Magnoliopsida</taxon>
        <taxon>eudicotyledons</taxon>
        <taxon>Gunneridae</taxon>
        <taxon>Pentapetalae</taxon>
        <taxon>rosids</taxon>
        <taxon>malvids</taxon>
        <taxon>Malvales</taxon>
        <taxon>Dipterocarpaceae</taxon>
        <taxon>Rubroshorea</taxon>
    </lineage>
</organism>
<evidence type="ECO:0000256" key="1">
    <source>
        <dbReference type="SAM" id="SignalP"/>
    </source>
</evidence>
<keyword evidence="1" id="KW-0732">Signal</keyword>
<evidence type="ECO:0008006" key="4">
    <source>
        <dbReference type="Google" id="ProtNLM"/>
    </source>
</evidence>